<evidence type="ECO:0000256" key="5">
    <source>
        <dbReference type="ARBA" id="ARBA00023242"/>
    </source>
</evidence>
<keyword evidence="3" id="KW-0238">DNA-binding</keyword>
<dbReference type="Proteomes" id="UP000799771">
    <property type="component" value="Unassembled WGS sequence"/>
</dbReference>
<dbReference type="InterPro" id="IPR001138">
    <property type="entry name" value="Zn2Cys6_DnaBD"/>
</dbReference>
<dbReference type="GeneID" id="54402699"/>
<evidence type="ECO:0000313" key="8">
    <source>
        <dbReference type="Proteomes" id="UP000799771"/>
    </source>
</evidence>
<dbReference type="PROSITE" id="PS00463">
    <property type="entry name" value="ZN2_CY6_FUNGAL_1"/>
    <property type="match status" value="1"/>
</dbReference>
<keyword evidence="1" id="KW-0479">Metal-binding</keyword>
<evidence type="ECO:0000313" key="7">
    <source>
        <dbReference type="EMBL" id="KAF2133638.1"/>
    </source>
</evidence>
<dbReference type="CDD" id="cd00067">
    <property type="entry name" value="GAL4"/>
    <property type="match status" value="1"/>
</dbReference>
<dbReference type="InterPro" id="IPR013700">
    <property type="entry name" value="AflR"/>
</dbReference>
<dbReference type="SUPFAM" id="SSF57701">
    <property type="entry name" value="Zn2/Cys6 DNA-binding domain"/>
    <property type="match status" value="1"/>
</dbReference>
<evidence type="ECO:0000256" key="1">
    <source>
        <dbReference type="ARBA" id="ARBA00022723"/>
    </source>
</evidence>
<dbReference type="InterPro" id="IPR036864">
    <property type="entry name" value="Zn2-C6_fun-type_DNA-bd_sf"/>
</dbReference>
<name>A0A6A6AR35_9PLEO</name>
<keyword evidence="2" id="KW-0805">Transcription regulation</keyword>
<accession>A0A6A6AR35</accession>
<reference evidence="7" key="1">
    <citation type="journal article" date="2020" name="Stud. Mycol.">
        <title>101 Dothideomycetes genomes: a test case for predicting lifestyles and emergence of pathogens.</title>
        <authorList>
            <person name="Haridas S."/>
            <person name="Albert R."/>
            <person name="Binder M."/>
            <person name="Bloem J."/>
            <person name="Labutti K."/>
            <person name="Salamov A."/>
            <person name="Andreopoulos B."/>
            <person name="Baker S."/>
            <person name="Barry K."/>
            <person name="Bills G."/>
            <person name="Bluhm B."/>
            <person name="Cannon C."/>
            <person name="Castanera R."/>
            <person name="Culley D."/>
            <person name="Daum C."/>
            <person name="Ezra D."/>
            <person name="Gonzalez J."/>
            <person name="Henrissat B."/>
            <person name="Kuo A."/>
            <person name="Liang C."/>
            <person name="Lipzen A."/>
            <person name="Lutzoni F."/>
            <person name="Magnuson J."/>
            <person name="Mondo S."/>
            <person name="Nolan M."/>
            <person name="Ohm R."/>
            <person name="Pangilinan J."/>
            <person name="Park H.-J."/>
            <person name="Ramirez L."/>
            <person name="Alfaro M."/>
            <person name="Sun H."/>
            <person name="Tritt A."/>
            <person name="Yoshinaga Y."/>
            <person name="Zwiers L.-H."/>
            <person name="Turgeon B."/>
            <person name="Goodwin S."/>
            <person name="Spatafora J."/>
            <person name="Crous P."/>
            <person name="Grigoriev I."/>
        </authorList>
    </citation>
    <scope>NUCLEOTIDE SEQUENCE</scope>
    <source>
        <strain evidence="7">CBS 119687</strain>
    </source>
</reference>
<evidence type="ECO:0000259" key="6">
    <source>
        <dbReference type="PROSITE" id="PS50048"/>
    </source>
</evidence>
<evidence type="ECO:0000256" key="2">
    <source>
        <dbReference type="ARBA" id="ARBA00023015"/>
    </source>
</evidence>
<gene>
    <name evidence="7" type="ORF">P153DRAFT_161102</name>
</gene>
<dbReference type="AlphaFoldDB" id="A0A6A6AR35"/>
<dbReference type="Pfam" id="PF08493">
    <property type="entry name" value="AflR"/>
    <property type="match status" value="1"/>
</dbReference>
<evidence type="ECO:0000256" key="4">
    <source>
        <dbReference type="ARBA" id="ARBA00023163"/>
    </source>
</evidence>
<dbReference type="PRINTS" id="PR00755">
    <property type="entry name" value="AFLATOXINBRP"/>
</dbReference>
<organism evidence="7 8">
    <name type="scientific">Dothidotthia symphoricarpi CBS 119687</name>
    <dbReference type="NCBI Taxonomy" id="1392245"/>
    <lineage>
        <taxon>Eukaryota</taxon>
        <taxon>Fungi</taxon>
        <taxon>Dikarya</taxon>
        <taxon>Ascomycota</taxon>
        <taxon>Pezizomycotina</taxon>
        <taxon>Dothideomycetes</taxon>
        <taxon>Pleosporomycetidae</taxon>
        <taxon>Pleosporales</taxon>
        <taxon>Dothidotthiaceae</taxon>
        <taxon>Dothidotthia</taxon>
    </lineage>
</organism>
<dbReference type="EMBL" id="ML977499">
    <property type="protein sequence ID" value="KAF2133638.1"/>
    <property type="molecule type" value="Genomic_DNA"/>
</dbReference>
<dbReference type="Gene3D" id="4.10.240.10">
    <property type="entry name" value="Zn(2)-C6 fungal-type DNA-binding domain"/>
    <property type="match status" value="1"/>
</dbReference>
<keyword evidence="4" id="KW-0804">Transcription</keyword>
<feature type="domain" description="Zn(2)-C6 fungal-type" evidence="6">
    <location>
        <begin position="17"/>
        <end position="47"/>
    </location>
</feature>
<dbReference type="PROSITE" id="PS50048">
    <property type="entry name" value="ZN2_CY6_FUNGAL_2"/>
    <property type="match status" value="1"/>
</dbReference>
<evidence type="ECO:0000256" key="3">
    <source>
        <dbReference type="ARBA" id="ARBA00023125"/>
    </source>
</evidence>
<dbReference type="GO" id="GO:0003677">
    <property type="term" value="F:DNA binding"/>
    <property type="evidence" value="ECO:0007669"/>
    <property type="project" value="UniProtKB-KW"/>
</dbReference>
<dbReference type="SMART" id="SM00066">
    <property type="entry name" value="GAL4"/>
    <property type="match status" value="1"/>
</dbReference>
<proteinExistence type="predicted"/>
<dbReference type="OrthoDB" id="5069333at2759"/>
<dbReference type="GO" id="GO:0000981">
    <property type="term" value="F:DNA-binding transcription factor activity, RNA polymerase II-specific"/>
    <property type="evidence" value="ECO:0007669"/>
    <property type="project" value="InterPro"/>
</dbReference>
<dbReference type="Pfam" id="PF00172">
    <property type="entry name" value="Zn_clus"/>
    <property type="match status" value="1"/>
</dbReference>
<sequence>MANLDSSFVPTAKLRSTCKECALSKVRCEKQKPTCRRCESHDFECVYDRSKRRGKPRATKQHLPTYTWYDADLLHGVTASPSFTSPLSQDIGFDPDLWCTSNISYVDVEPHPSIFRGIDDESCVTLSNNAENKTILLPEPTMLSCIPPRLCQDEPCMGATCTDQTLRILSALCHVGSANRTIGGLADKRATSSSIVLGANRAALKDIEQVLSKPCTYCVQDANVCFLVATAMSKILAWYFSVLESISELPELRSTSTSELVLMTPIVMGQFQLDRVAETRMSAQLLLCELQCFGIVLSLLEQRKDRSVQGREVSSTFHAYLRESLRVLNSKLQGLIVPAGGKER</sequence>
<keyword evidence="8" id="KW-1185">Reference proteome</keyword>
<dbReference type="GO" id="GO:0045122">
    <property type="term" value="P:aflatoxin biosynthetic process"/>
    <property type="evidence" value="ECO:0007669"/>
    <property type="project" value="InterPro"/>
</dbReference>
<dbReference type="RefSeq" id="XP_033528025.1">
    <property type="nucleotide sequence ID" value="XM_033662267.1"/>
</dbReference>
<protein>
    <recommendedName>
        <fullName evidence="6">Zn(2)-C6 fungal-type domain-containing protein</fullName>
    </recommendedName>
</protein>
<dbReference type="GO" id="GO:0008270">
    <property type="term" value="F:zinc ion binding"/>
    <property type="evidence" value="ECO:0007669"/>
    <property type="project" value="InterPro"/>
</dbReference>
<keyword evidence="5" id="KW-0539">Nucleus</keyword>
<dbReference type="GO" id="GO:0005634">
    <property type="term" value="C:nucleus"/>
    <property type="evidence" value="ECO:0007669"/>
    <property type="project" value="InterPro"/>
</dbReference>